<sequence length="140" mass="15275">MPEHWIRLRGGWDWQSGSAADATKRPLTLPIEWPAGQASPVRLLRRFGCPPIDPLHESLSLRLENVPGLLAIQFNGRSVNVPLEESLSFSLESIGPILAKNLLILEVDPARATRPGETWGQIALIVEASRGDDESPAATP</sequence>
<evidence type="ECO:0000313" key="1">
    <source>
        <dbReference type="EMBL" id="XBH02675.1"/>
    </source>
</evidence>
<proteinExistence type="predicted"/>
<name>A0AAU7CC38_9BACT</name>
<accession>A0AAU7CC38</accession>
<reference evidence="1" key="1">
    <citation type="submission" date="2024-05" db="EMBL/GenBank/DDBJ databases">
        <title>Planctomycetes of the genus Singulisphaera possess chitinolytic capabilities.</title>
        <authorList>
            <person name="Ivanova A."/>
        </authorList>
    </citation>
    <scope>NUCLEOTIDE SEQUENCE</scope>
    <source>
        <strain evidence="1">Ch08T</strain>
    </source>
</reference>
<organism evidence="1">
    <name type="scientific">Singulisphaera sp. Ch08</name>
    <dbReference type="NCBI Taxonomy" id="3120278"/>
    <lineage>
        <taxon>Bacteria</taxon>
        <taxon>Pseudomonadati</taxon>
        <taxon>Planctomycetota</taxon>
        <taxon>Planctomycetia</taxon>
        <taxon>Isosphaerales</taxon>
        <taxon>Isosphaeraceae</taxon>
        <taxon>Singulisphaera</taxon>
    </lineage>
</organism>
<dbReference type="AlphaFoldDB" id="A0AAU7CC38"/>
<dbReference type="EMBL" id="CP155447">
    <property type="protein sequence ID" value="XBH02675.1"/>
    <property type="molecule type" value="Genomic_DNA"/>
</dbReference>
<protein>
    <submittedName>
        <fullName evidence="1">Uncharacterized protein</fullName>
    </submittedName>
</protein>
<dbReference type="RefSeq" id="WP_406695416.1">
    <property type="nucleotide sequence ID" value="NZ_CP155447.1"/>
</dbReference>
<gene>
    <name evidence="1" type="ORF">V5E97_30775</name>
</gene>